<organism evidence="1 2">
    <name type="scientific">Cucumis sativus</name>
    <name type="common">Cucumber</name>
    <dbReference type="NCBI Taxonomy" id="3659"/>
    <lineage>
        <taxon>Eukaryota</taxon>
        <taxon>Viridiplantae</taxon>
        <taxon>Streptophyta</taxon>
        <taxon>Embryophyta</taxon>
        <taxon>Tracheophyta</taxon>
        <taxon>Spermatophyta</taxon>
        <taxon>Magnoliopsida</taxon>
        <taxon>eudicotyledons</taxon>
        <taxon>Gunneridae</taxon>
        <taxon>Pentapetalae</taxon>
        <taxon>rosids</taxon>
        <taxon>fabids</taxon>
        <taxon>Cucurbitales</taxon>
        <taxon>Cucurbitaceae</taxon>
        <taxon>Benincaseae</taxon>
        <taxon>Cucumis</taxon>
    </lineage>
</organism>
<dbReference type="AlphaFoldDB" id="A0A0A0K3X3"/>
<reference evidence="1 2" key="4">
    <citation type="journal article" date="2011" name="BMC Genomics">
        <title>RNA-Seq improves annotation of protein-coding genes in the cucumber genome.</title>
        <authorList>
            <person name="Li Z."/>
            <person name="Zhang Z."/>
            <person name="Yan P."/>
            <person name="Huang S."/>
            <person name="Fei Z."/>
            <person name="Lin K."/>
        </authorList>
    </citation>
    <scope>NUCLEOTIDE SEQUENCE [LARGE SCALE GENOMIC DNA]</scope>
    <source>
        <strain evidence="2">cv. 9930</strain>
    </source>
</reference>
<dbReference type="Proteomes" id="UP000029981">
    <property type="component" value="Chromosome 7"/>
</dbReference>
<evidence type="ECO:0000313" key="1">
    <source>
        <dbReference type="EMBL" id="KGN44395.1"/>
    </source>
</evidence>
<name>A0A0A0K3X3_CUCSA</name>
<reference evidence="1 2" key="2">
    <citation type="journal article" date="2009" name="PLoS ONE">
        <title>An integrated genetic and cytogenetic map of the cucumber genome.</title>
        <authorList>
            <person name="Ren Y."/>
            <person name="Zhang Z."/>
            <person name="Liu J."/>
            <person name="Staub J.E."/>
            <person name="Han Y."/>
            <person name="Cheng Z."/>
            <person name="Li X."/>
            <person name="Lu J."/>
            <person name="Miao H."/>
            <person name="Kang H."/>
            <person name="Xie B."/>
            <person name="Gu X."/>
            <person name="Wang X."/>
            <person name="Du Y."/>
            <person name="Jin W."/>
            <person name="Huang S."/>
        </authorList>
    </citation>
    <scope>NUCLEOTIDE SEQUENCE [LARGE SCALE GENOMIC DNA]</scope>
    <source>
        <strain evidence="2">cv. 9930</strain>
    </source>
</reference>
<reference evidence="1 2" key="1">
    <citation type="journal article" date="2009" name="Nat. Genet.">
        <title>The genome of the cucumber, Cucumis sativus L.</title>
        <authorList>
            <person name="Huang S."/>
            <person name="Li R."/>
            <person name="Zhang Z."/>
            <person name="Li L."/>
            <person name="Gu X."/>
            <person name="Fan W."/>
            <person name="Lucas W.J."/>
            <person name="Wang X."/>
            <person name="Xie B."/>
            <person name="Ni P."/>
            <person name="Ren Y."/>
            <person name="Zhu H."/>
            <person name="Li J."/>
            <person name="Lin K."/>
            <person name="Jin W."/>
            <person name="Fei Z."/>
            <person name="Li G."/>
            <person name="Staub J."/>
            <person name="Kilian A."/>
            <person name="van der Vossen E.A."/>
            <person name="Wu Y."/>
            <person name="Guo J."/>
            <person name="He J."/>
            <person name="Jia Z."/>
            <person name="Ren Y."/>
            <person name="Tian G."/>
            <person name="Lu Y."/>
            <person name="Ruan J."/>
            <person name="Qian W."/>
            <person name="Wang M."/>
            <person name="Huang Q."/>
            <person name="Li B."/>
            <person name="Xuan Z."/>
            <person name="Cao J."/>
            <person name="Asan"/>
            <person name="Wu Z."/>
            <person name="Zhang J."/>
            <person name="Cai Q."/>
            <person name="Bai Y."/>
            <person name="Zhao B."/>
            <person name="Han Y."/>
            <person name="Li Y."/>
            <person name="Li X."/>
            <person name="Wang S."/>
            <person name="Shi Q."/>
            <person name="Liu S."/>
            <person name="Cho W.K."/>
            <person name="Kim J.Y."/>
            <person name="Xu Y."/>
            <person name="Heller-Uszynska K."/>
            <person name="Miao H."/>
            <person name="Cheng Z."/>
            <person name="Zhang S."/>
            <person name="Wu J."/>
            <person name="Yang Y."/>
            <person name="Kang H."/>
            <person name="Li M."/>
            <person name="Liang H."/>
            <person name="Ren X."/>
            <person name="Shi Z."/>
            <person name="Wen M."/>
            <person name="Jian M."/>
            <person name="Yang H."/>
            <person name="Zhang G."/>
            <person name="Yang Z."/>
            <person name="Chen R."/>
            <person name="Liu S."/>
            <person name="Li J."/>
            <person name="Ma L."/>
            <person name="Liu H."/>
            <person name="Zhou Y."/>
            <person name="Zhao J."/>
            <person name="Fang X."/>
            <person name="Li G."/>
            <person name="Fang L."/>
            <person name="Li Y."/>
            <person name="Liu D."/>
            <person name="Zheng H."/>
            <person name="Zhang Y."/>
            <person name="Qin N."/>
            <person name="Li Z."/>
            <person name="Yang G."/>
            <person name="Yang S."/>
            <person name="Bolund L."/>
            <person name="Kristiansen K."/>
            <person name="Zheng H."/>
            <person name="Li S."/>
            <person name="Zhang X."/>
            <person name="Yang H."/>
            <person name="Wang J."/>
            <person name="Sun R."/>
            <person name="Zhang B."/>
            <person name="Jiang S."/>
            <person name="Wang J."/>
            <person name="Du Y."/>
            <person name="Li S."/>
        </authorList>
    </citation>
    <scope>NUCLEOTIDE SEQUENCE [LARGE SCALE GENOMIC DNA]</scope>
    <source>
        <strain evidence="2">cv. 9930</strain>
    </source>
</reference>
<proteinExistence type="predicted"/>
<gene>
    <name evidence="1" type="ORF">Csa_7G279770</name>
</gene>
<protein>
    <submittedName>
        <fullName evidence="1">Uncharacterized protein</fullName>
    </submittedName>
</protein>
<evidence type="ECO:0000313" key="2">
    <source>
        <dbReference type="Proteomes" id="UP000029981"/>
    </source>
</evidence>
<dbReference type="EMBL" id="CM002928">
    <property type="protein sequence ID" value="KGN44395.1"/>
    <property type="molecule type" value="Genomic_DNA"/>
</dbReference>
<sequence>MWLRSRVESSPRSSNIQRTQSILARSSLALLPFTGDFNQASSAMQVRGPKRTLHIMAQSDLVLLLSTTGYAFGESVCIVALAESREFNTQDLTLKEPDAFFTKVAWLSYFLRAMSREFSTQFHISKESDAFLPEAAWLSYFIWAIADSSESRDREPRVLHIGFNTEGTPSILALLDFALLPSTCDYYVASTKSRGFPTHFLKSKESDALWHEAAWLSYFRWTMMTSVES</sequence>
<keyword evidence="2" id="KW-1185">Reference proteome</keyword>
<reference evidence="1 2" key="3">
    <citation type="journal article" date="2010" name="BMC Genomics">
        <title>Transcriptome sequencing and comparative analysis of cucumber flowers with different sex types.</title>
        <authorList>
            <person name="Guo S."/>
            <person name="Zheng Y."/>
            <person name="Joung J.G."/>
            <person name="Liu S."/>
            <person name="Zhang Z."/>
            <person name="Crasta O.R."/>
            <person name="Sobral B.W."/>
            <person name="Xu Y."/>
            <person name="Huang S."/>
            <person name="Fei Z."/>
        </authorList>
    </citation>
    <scope>NUCLEOTIDE SEQUENCE [LARGE SCALE GENOMIC DNA]</scope>
    <source>
        <strain evidence="2">cv. 9930</strain>
    </source>
</reference>
<dbReference type="Gramene" id="KGN44395">
    <property type="protein sequence ID" value="KGN44395"/>
    <property type="gene ID" value="Csa_7G279770"/>
</dbReference>
<accession>A0A0A0K3X3</accession>